<dbReference type="PRINTS" id="PR01713">
    <property type="entry name" value="NUCEPIMERASE"/>
</dbReference>
<evidence type="ECO:0000256" key="5">
    <source>
        <dbReference type="ARBA" id="ARBA00013189"/>
    </source>
</evidence>
<dbReference type="EC" id="5.1.3.2" evidence="5 9"/>
<dbReference type="NCBIfam" id="NF007956">
    <property type="entry name" value="PRK10675.1"/>
    <property type="match status" value="1"/>
</dbReference>
<keyword evidence="12" id="KW-1185">Reference proteome</keyword>
<keyword evidence="7 9" id="KW-0520">NAD</keyword>
<dbReference type="RefSeq" id="WP_051680396.1">
    <property type="nucleotide sequence ID" value="NZ_AP024903.1"/>
</dbReference>
<dbReference type="SUPFAM" id="SSF51735">
    <property type="entry name" value="NAD(P)-binding Rossmann-fold domains"/>
    <property type="match status" value="1"/>
</dbReference>
<evidence type="ECO:0000256" key="3">
    <source>
        <dbReference type="ARBA" id="ARBA00004947"/>
    </source>
</evidence>
<keyword evidence="9" id="KW-0119">Carbohydrate metabolism</keyword>
<dbReference type="EMBL" id="JAWRCP010000001">
    <property type="protein sequence ID" value="MDW6092986.1"/>
    <property type="molecule type" value="Genomic_DNA"/>
</dbReference>
<dbReference type="InterPro" id="IPR036291">
    <property type="entry name" value="NAD(P)-bd_dom_sf"/>
</dbReference>
<comment type="subunit">
    <text evidence="9">Homodimer.</text>
</comment>
<evidence type="ECO:0000313" key="11">
    <source>
        <dbReference type="EMBL" id="MDW6092986.1"/>
    </source>
</evidence>
<evidence type="ECO:0000313" key="12">
    <source>
        <dbReference type="Proteomes" id="UP001279860"/>
    </source>
</evidence>
<evidence type="ECO:0000256" key="4">
    <source>
        <dbReference type="ARBA" id="ARBA00007637"/>
    </source>
</evidence>
<dbReference type="GO" id="GO:0003978">
    <property type="term" value="F:UDP-glucose 4-epimerase activity"/>
    <property type="evidence" value="ECO:0007669"/>
    <property type="project" value="UniProtKB-EC"/>
</dbReference>
<evidence type="ECO:0000256" key="7">
    <source>
        <dbReference type="ARBA" id="ARBA00023027"/>
    </source>
</evidence>
<keyword evidence="8 9" id="KW-0413">Isomerase</keyword>
<sequence length="351" mass="38256">MKVLVTGGMGYIGSHTCVRLIEAGMTPIIIDNLCNANIAVLSRIAALTGKQPLFYQGDIRDEAFLDSVFANHAIQAVIHFAGLKAVGESVAKPLEYYDNNVTGTLVLARCMRKAGVKSLVFSSSATVYGDPDRVPITEESPTGATTNPYGRSKYIVEQCLSDLFAAEGDWSITLLRYFNPVGAHPSGTMGEDPQGIPNNLMPFIAQVAIGRREKLSVFGHDYPTPDGTGVRDYIHVMDLADGHIAALKAVGEKSGLHIYNLGTGKGSSVLEMVEAFGKACGHPILYELCPRRPGDIAECWASTAKAERDLGWKATRTIEEMTADTWHWQRNHPQGYARQLDGEIPQEKFNR</sequence>
<dbReference type="InterPro" id="IPR005886">
    <property type="entry name" value="UDP_G4E"/>
</dbReference>
<dbReference type="PANTHER" id="PTHR43725">
    <property type="entry name" value="UDP-GLUCOSE 4-EPIMERASE"/>
    <property type="match status" value="1"/>
</dbReference>
<dbReference type="Proteomes" id="UP001279860">
    <property type="component" value="Unassembled WGS sequence"/>
</dbReference>
<dbReference type="NCBIfam" id="TIGR01179">
    <property type="entry name" value="galE"/>
    <property type="match status" value="1"/>
</dbReference>
<comment type="pathway">
    <text evidence="3 9">Carbohydrate metabolism; galactose metabolism.</text>
</comment>
<dbReference type="PANTHER" id="PTHR43725:SF47">
    <property type="entry name" value="UDP-GLUCOSE 4-EPIMERASE"/>
    <property type="match status" value="1"/>
</dbReference>
<gene>
    <name evidence="11" type="primary">galE</name>
    <name evidence="11" type="ORF">SBX64_10535</name>
</gene>
<proteinExistence type="inferred from homology"/>
<reference evidence="11 12" key="1">
    <citation type="submission" date="2023-11" db="EMBL/GenBank/DDBJ databases">
        <title>Plant-associative lifestyle of Vibrio porteresiae and its evolutionary dynamics.</title>
        <authorList>
            <person name="Rameshkumar N."/>
            <person name="Kirti K."/>
        </authorList>
    </citation>
    <scope>NUCLEOTIDE SEQUENCE [LARGE SCALE GENOMIC DNA]</scope>
    <source>
        <strain evidence="11 12">MSSRF7</strain>
    </source>
</reference>
<name>A0ABU4IUC4_9VIBR</name>
<comment type="similarity">
    <text evidence="4 9">Belongs to the NAD(P)-dependent epimerase/dehydratase family.</text>
</comment>
<evidence type="ECO:0000256" key="1">
    <source>
        <dbReference type="ARBA" id="ARBA00000083"/>
    </source>
</evidence>
<evidence type="ECO:0000256" key="2">
    <source>
        <dbReference type="ARBA" id="ARBA00001911"/>
    </source>
</evidence>
<evidence type="ECO:0000256" key="8">
    <source>
        <dbReference type="ARBA" id="ARBA00023235"/>
    </source>
</evidence>
<protein>
    <recommendedName>
        <fullName evidence="6 9">UDP-glucose 4-epimerase</fullName>
        <ecNumber evidence="5 9">5.1.3.2</ecNumber>
    </recommendedName>
</protein>
<organism evidence="11 12">
    <name type="scientific">Vibrio rhizosphaerae</name>
    <dbReference type="NCBI Taxonomy" id="398736"/>
    <lineage>
        <taxon>Bacteria</taxon>
        <taxon>Pseudomonadati</taxon>
        <taxon>Pseudomonadota</taxon>
        <taxon>Gammaproteobacteria</taxon>
        <taxon>Vibrionales</taxon>
        <taxon>Vibrionaceae</taxon>
        <taxon>Vibrio</taxon>
    </lineage>
</organism>
<comment type="catalytic activity">
    <reaction evidence="1 9">
        <text>UDP-alpha-D-glucose = UDP-alpha-D-galactose</text>
        <dbReference type="Rhea" id="RHEA:22168"/>
        <dbReference type="ChEBI" id="CHEBI:58885"/>
        <dbReference type="ChEBI" id="CHEBI:66914"/>
        <dbReference type="EC" id="5.1.3.2"/>
    </reaction>
</comment>
<dbReference type="CDD" id="cd05247">
    <property type="entry name" value="UDP_G4E_1_SDR_e"/>
    <property type="match status" value="1"/>
</dbReference>
<dbReference type="Gene3D" id="3.90.25.10">
    <property type="entry name" value="UDP-galactose 4-epimerase, domain 1"/>
    <property type="match status" value="1"/>
</dbReference>
<dbReference type="InterPro" id="IPR016040">
    <property type="entry name" value="NAD(P)-bd_dom"/>
</dbReference>
<comment type="cofactor">
    <cofactor evidence="2 9">
        <name>NAD(+)</name>
        <dbReference type="ChEBI" id="CHEBI:57540"/>
    </cofactor>
</comment>
<comment type="caution">
    <text evidence="11">The sequence shown here is derived from an EMBL/GenBank/DDBJ whole genome shotgun (WGS) entry which is preliminary data.</text>
</comment>
<accession>A0ABU4IUC4</accession>
<evidence type="ECO:0000256" key="6">
    <source>
        <dbReference type="ARBA" id="ARBA00018569"/>
    </source>
</evidence>
<evidence type="ECO:0000259" key="10">
    <source>
        <dbReference type="Pfam" id="PF16363"/>
    </source>
</evidence>
<dbReference type="Pfam" id="PF16363">
    <property type="entry name" value="GDP_Man_Dehyd"/>
    <property type="match status" value="1"/>
</dbReference>
<feature type="domain" description="NAD(P)-binding" evidence="10">
    <location>
        <begin position="4"/>
        <end position="324"/>
    </location>
</feature>
<dbReference type="Gene3D" id="3.40.50.720">
    <property type="entry name" value="NAD(P)-binding Rossmann-like Domain"/>
    <property type="match status" value="1"/>
</dbReference>
<evidence type="ECO:0000256" key="9">
    <source>
        <dbReference type="RuleBase" id="RU366046"/>
    </source>
</evidence>